<evidence type="ECO:0000313" key="3">
    <source>
        <dbReference type="Proteomes" id="UP000190061"/>
    </source>
</evidence>
<dbReference type="Proteomes" id="UP000190061">
    <property type="component" value="Unassembled WGS sequence"/>
</dbReference>
<protein>
    <submittedName>
        <fullName evidence="2">Membrane dipeptidase</fullName>
    </submittedName>
</protein>
<keyword evidence="3" id="KW-1185">Reference proteome</keyword>
<dbReference type="GO" id="GO:0070573">
    <property type="term" value="F:metallodipeptidase activity"/>
    <property type="evidence" value="ECO:0007669"/>
    <property type="project" value="InterPro"/>
</dbReference>
<dbReference type="Gene3D" id="3.20.20.140">
    <property type="entry name" value="Metal-dependent hydrolases"/>
    <property type="match status" value="1"/>
</dbReference>
<dbReference type="EMBL" id="FUXP01000001">
    <property type="protein sequence ID" value="SJZ63340.1"/>
    <property type="molecule type" value="Genomic_DNA"/>
</dbReference>
<dbReference type="Gene3D" id="1.10.287.650">
    <property type="entry name" value="L27 domain"/>
    <property type="match status" value="1"/>
</dbReference>
<feature type="chain" id="PRO_5012413903" evidence="1">
    <location>
        <begin position="24"/>
        <end position="402"/>
    </location>
</feature>
<evidence type="ECO:0000256" key="1">
    <source>
        <dbReference type="SAM" id="SignalP"/>
    </source>
</evidence>
<dbReference type="SUPFAM" id="SSF51556">
    <property type="entry name" value="Metallo-dependent hydrolases"/>
    <property type="match status" value="1"/>
</dbReference>
<dbReference type="Pfam" id="PF01244">
    <property type="entry name" value="Peptidase_M19"/>
    <property type="match status" value="1"/>
</dbReference>
<dbReference type="PROSITE" id="PS51365">
    <property type="entry name" value="RENAL_DIPEPTIDASE_2"/>
    <property type="match status" value="1"/>
</dbReference>
<dbReference type="PANTHER" id="PTHR10443">
    <property type="entry name" value="MICROSOMAL DIPEPTIDASE"/>
    <property type="match status" value="1"/>
</dbReference>
<dbReference type="OrthoDB" id="9804920at2"/>
<sequence length="402" mass="42648">MATTLMRLCAAAIMAVASGFSPAKEWPLTIDTHVDIPQAYMQKARFDAGADSVLKVDLAKMERGGLDAAFFVVYVEQGPLTAEGYGRAMRLADEKYDAIEALVQQNPGRIRLATGPQQVRQNHQDGVLSAMIGIENGYSLGRRLDRLDAAHARGARYLGLTHTGHNAICTSSGERPEFGDVPAGGKGLSGFGRSVVLRANRLGMMIDVSHASDACVREVLQASAAPVIASHSAAHALVPHPRNINDGLLRGIADSGGVVQVVAYTYFLKPDPAREAAEQALQGEVAKLAGAGEFDSDLHDGHPAYVVGMARIDAEFPIATLDDYMDHVDHVVSVAGIDHVGLASDFDGGGGITGWMDASETANVTRALRERGYGDEEIEKLWGGNLLRVWAEVERIAAGAGA</sequence>
<dbReference type="InterPro" id="IPR032466">
    <property type="entry name" value="Metal_Hydrolase"/>
</dbReference>
<accession>A0A1T4M8H6</accession>
<dbReference type="STRING" id="1122188.SAMN02745674_00326"/>
<keyword evidence="1" id="KW-0732">Signal</keyword>
<proteinExistence type="predicted"/>
<dbReference type="InterPro" id="IPR008257">
    <property type="entry name" value="Pept_M19"/>
</dbReference>
<name>A0A1T4M8H6_9GAMM</name>
<dbReference type="PANTHER" id="PTHR10443:SF12">
    <property type="entry name" value="DIPEPTIDASE"/>
    <property type="match status" value="1"/>
</dbReference>
<dbReference type="GO" id="GO:0006508">
    <property type="term" value="P:proteolysis"/>
    <property type="evidence" value="ECO:0007669"/>
    <property type="project" value="InterPro"/>
</dbReference>
<dbReference type="CDD" id="cd01301">
    <property type="entry name" value="rDP_like"/>
    <property type="match status" value="1"/>
</dbReference>
<feature type="signal peptide" evidence="1">
    <location>
        <begin position="1"/>
        <end position="23"/>
    </location>
</feature>
<evidence type="ECO:0000313" key="2">
    <source>
        <dbReference type="EMBL" id="SJZ63340.1"/>
    </source>
</evidence>
<organism evidence="2 3">
    <name type="scientific">Lysobacter spongiicola DSM 21749</name>
    <dbReference type="NCBI Taxonomy" id="1122188"/>
    <lineage>
        <taxon>Bacteria</taxon>
        <taxon>Pseudomonadati</taxon>
        <taxon>Pseudomonadota</taxon>
        <taxon>Gammaproteobacteria</taxon>
        <taxon>Lysobacterales</taxon>
        <taxon>Lysobacteraceae</taxon>
        <taxon>Novilysobacter</taxon>
    </lineage>
</organism>
<dbReference type="AlphaFoldDB" id="A0A1T4M8H6"/>
<gene>
    <name evidence="2" type="ORF">SAMN02745674_00326</name>
</gene>
<reference evidence="2 3" key="1">
    <citation type="submission" date="2017-02" db="EMBL/GenBank/DDBJ databases">
        <authorList>
            <person name="Peterson S.W."/>
        </authorList>
    </citation>
    <scope>NUCLEOTIDE SEQUENCE [LARGE SCALE GENOMIC DNA]</scope>
    <source>
        <strain evidence="2 3">DSM 21749</strain>
    </source>
</reference>